<dbReference type="EMBL" id="WKPI01000019">
    <property type="protein sequence ID" value="MSC33636.1"/>
    <property type="molecule type" value="Genomic_DNA"/>
</dbReference>
<dbReference type="InterPro" id="IPR036412">
    <property type="entry name" value="HAD-like_sf"/>
</dbReference>
<dbReference type="InterPro" id="IPR041492">
    <property type="entry name" value="HAD_2"/>
</dbReference>
<dbReference type="AlphaFoldDB" id="A0A6N7S7M7"/>
<dbReference type="PANTHER" id="PTHR46193">
    <property type="entry name" value="6-PHOSPHOGLUCONATE PHOSPHATASE"/>
    <property type="match status" value="1"/>
</dbReference>
<name>A0A6N7S7M7_9FIRM</name>
<evidence type="ECO:0000256" key="2">
    <source>
        <dbReference type="ARBA" id="ARBA00006171"/>
    </source>
</evidence>
<keyword evidence="5" id="KW-0119">Carbohydrate metabolism</keyword>
<dbReference type="SUPFAM" id="SSF56784">
    <property type="entry name" value="HAD-like"/>
    <property type="match status" value="1"/>
</dbReference>
<accession>A0A6N7S7M7</accession>
<keyword evidence="6" id="KW-0378">Hydrolase</keyword>
<dbReference type="InterPro" id="IPR051600">
    <property type="entry name" value="Beta-PGM-like"/>
</dbReference>
<dbReference type="InterPro" id="IPR006439">
    <property type="entry name" value="HAD-SF_hydro_IA"/>
</dbReference>
<evidence type="ECO:0000256" key="5">
    <source>
        <dbReference type="ARBA" id="ARBA00023277"/>
    </source>
</evidence>
<dbReference type="Pfam" id="PF13419">
    <property type="entry name" value="HAD_2"/>
    <property type="match status" value="1"/>
</dbReference>
<protein>
    <submittedName>
        <fullName evidence="6">HAD-IA family hydrolase</fullName>
    </submittedName>
</protein>
<gene>
    <name evidence="7" type="ORF">GKD88_10940</name>
    <name evidence="6" type="ORF">GKE08_11140</name>
</gene>
<comment type="cofactor">
    <cofactor evidence="1">
        <name>Mg(2+)</name>
        <dbReference type="ChEBI" id="CHEBI:18420"/>
    </cofactor>
</comment>
<evidence type="ECO:0000256" key="3">
    <source>
        <dbReference type="ARBA" id="ARBA00022723"/>
    </source>
</evidence>
<dbReference type="RefSeq" id="WP_154239039.1">
    <property type="nucleotide sequence ID" value="NZ_WKPI01000019.1"/>
</dbReference>
<dbReference type="PRINTS" id="PR00413">
    <property type="entry name" value="HADHALOGNASE"/>
</dbReference>
<dbReference type="InterPro" id="IPR023198">
    <property type="entry name" value="PGP-like_dom2"/>
</dbReference>
<dbReference type="EMBL" id="WKPJ01000017">
    <property type="protein sequence ID" value="MSA89881.1"/>
    <property type="molecule type" value="Genomic_DNA"/>
</dbReference>
<dbReference type="SFLD" id="SFLDG01129">
    <property type="entry name" value="C1.5:_HAD__Beta-PGM__Phosphata"/>
    <property type="match status" value="1"/>
</dbReference>
<dbReference type="Gene3D" id="1.10.150.240">
    <property type="entry name" value="Putative phosphatase, domain 2"/>
    <property type="match status" value="1"/>
</dbReference>
<evidence type="ECO:0000313" key="8">
    <source>
        <dbReference type="Proteomes" id="UP000433575"/>
    </source>
</evidence>
<reference evidence="8 9" key="1">
    <citation type="journal article" date="2019" name="Nat. Med.">
        <title>A library of human gut bacterial isolates paired with longitudinal multiomics data enables mechanistic microbiome research.</title>
        <authorList>
            <person name="Poyet M."/>
            <person name="Groussin M."/>
            <person name="Gibbons S.M."/>
            <person name="Avila-Pacheco J."/>
            <person name="Jiang X."/>
            <person name="Kearney S.M."/>
            <person name="Perrotta A.R."/>
            <person name="Berdy B."/>
            <person name="Zhao S."/>
            <person name="Lieberman T.D."/>
            <person name="Swanson P.K."/>
            <person name="Smith M."/>
            <person name="Roesemann S."/>
            <person name="Alexander J.E."/>
            <person name="Rich S.A."/>
            <person name="Livny J."/>
            <person name="Vlamakis H."/>
            <person name="Clish C."/>
            <person name="Bullock K."/>
            <person name="Deik A."/>
            <person name="Scott J."/>
            <person name="Pierce K.A."/>
            <person name="Xavier R.J."/>
            <person name="Alm E.J."/>
        </authorList>
    </citation>
    <scope>NUCLEOTIDE SEQUENCE [LARGE SCALE GENOMIC DNA]</scope>
    <source>
        <strain evidence="6 8">BIOML-A4</strain>
        <strain evidence="7 9">BIOML-A5</strain>
    </source>
</reference>
<keyword evidence="9" id="KW-1185">Reference proteome</keyword>
<dbReference type="Proteomes" id="UP000433575">
    <property type="component" value="Unassembled WGS sequence"/>
</dbReference>
<proteinExistence type="inferred from homology"/>
<dbReference type="NCBIfam" id="TIGR01549">
    <property type="entry name" value="HAD-SF-IA-v1"/>
    <property type="match status" value="1"/>
</dbReference>
<organism evidence="6 8">
    <name type="scientific">Holdemania massiliensis</name>
    <dbReference type="NCBI Taxonomy" id="1468449"/>
    <lineage>
        <taxon>Bacteria</taxon>
        <taxon>Bacillati</taxon>
        <taxon>Bacillota</taxon>
        <taxon>Erysipelotrichia</taxon>
        <taxon>Erysipelotrichales</taxon>
        <taxon>Erysipelotrichaceae</taxon>
        <taxon>Holdemania</taxon>
    </lineage>
</organism>
<evidence type="ECO:0000256" key="4">
    <source>
        <dbReference type="ARBA" id="ARBA00022842"/>
    </source>
</evidence>
<dbReference type="Gene3D" id="3.40.50.1000">
    <property type="entry name" value="HAD superfamily/HAD-like"/>
    <property type="match status" value="1"/>
</dbReference>
<evidence type="ECO:0000313" key="6">
    <source>
        <dbReference type="EMBL" id="MSA89881.1"/>
    </source>
</evidence>
<dbReference type="Proteomes" id="UP000480929">
    <property type="component" value="Unassembled WGS sequence"/>
</dbReference>
<dbReference type="PANTHER" id="PTHR46193:SF18">
    <property type="entry name" value="HEXITOL PHOSPHATASE B"/>
    <property type="match status" value="1"/>
</dbReference>
<evidence type="ECO:0000256" key="1">
    <source>
        <dbReference type="ARBA" id="ARBA00001946"/>
    </source>
</evidence>
<dbReference type="SFLD" id="SFLDS00003">
    <property type="entry name" value="Haloacid_Dehalogenase"/>
    <property type="match status" value="1"/>
</dbReference>
<dbReference type="NCBIfam" id="TIGR01509">
    <property type="entry name" value="HAD-SF-IA-v3"/>
    <property type="match status" value="1"/>
</dbReference>
<keyword evidence="3" id="KW-0479">Metal-binding</keyword>
<comment type="similarity">
    <text evidence="2">Belongs to the HAD-like hydrolase superfamily. CbbY/CbbZ/Gph/YieH family.</text>
</comment>
<comment type="caution">
    <text evidence="6">The sequence shown here is derived from an EMBL/GenBank/DDBJ whole genome shotgun (WGS) entry which is preliminary data.</text>
</comment>
<dbReference type="GO" id="GO:0046872">
    <property type="term" value="F:metal ion binding"/>
    <property type="evidence" value="ECO:0007669"/>
    <property type="project" value="UniProtKB-KW"/>
</dbReference>
<dbReference type="GO" id="GO:0016787">
    <property type="term" value="F:hydrolase activity"/>
    <property type="evidence" value="ECO:0007669"/>
    <property type="project" value="UniProtKB-KW"/>
</dbReference>
<dbReference type="SFLD" id="SFLDG01135">
    <property type="entry name" value="C1.5.6:_HAD__Beta-PGM__Phospha"/>
    <property type="match status" value="1"/>
</dbReference>
<keyword evidence="4" id="KW-0460">Magnesium</keyword>
<sequence>MKKEAVLLDMDGVLVDSEGYTQKMIADFFREKTNYDPDSLYLSRFIGSSGEEATWKRVFESIEDQPDFIQLNQKLLNYLNGKSIPYADIKMKHAEQLLVFLKEKGYQVGLASSSKRNKIEKMLSQTGFARYFDAVLSGELVAESKPNPEIYNRLAELLNVSKDRCLVIEDSFYGIRASINAGMKTLALRDDRFGMDQHEADAMINDLLEAIPYLE</sequence>
<dbReference type="OrthoDB" id="9797743at2"/>
<dbReference type="CDD" id="cd07505">
    <property type="entry name" value="HAD_BPGM-like"/>
    <property type="match status" value="1"/>
</dbReference>
<evidence type="ECO:0000313" key="7">
    <source>
        <dbReference type="EMBL" id="MSC33636.1"/>
    </source>
</evidence>
<dbReference type="InterPro" id="IPR023214">
    <property type="entry name" value="HAD_sf"/>
</dbReference>
<evidence type="ECO:0000313" key="9">
    <source>
        <dbReference type="Proteomes" id="UP000480929"/>
    </source>
</evidence>